<dbReference type="SMART" id="SM00354">
    <property type="entry name" value="HTH_LACI"/>
    <property type="match status" value="1"/>
</dbReference>
<protein>
    <submittedName>
        <fullName evidence="5">LacI family DNA-binding transcriptional regulator</fullName>
    </submittedName>
</protein>
<dbReference type="Gene3D" id="3.40.50.2300">
    <property type="match status" value="2"/>
</dbReference>
<dbReference type="Pfam" id="PF13377">
    <property type="entry name" value="Peripla_BP_3"/>
    <property type="match status" value="1"/>
</dbReference>
<dbReference type="Pfam" id="PF00356">
    <property type="entry name" value="LacI"/>
    <property type="match status" value="1"/>
</dbReference>
<proteinExistence type="predicted"/>
<keyword evidence="6" id="KW-1185">Reference proteome</keyword>
<dbReference type="CDD" id="cd06267">
    <property type="entry name" value="PBP1_LacI_sugar_binding-like"/>
    <property type="match status" value="1"/>
</dbReference>
<evidence type="ECO:0000313" key="6">
    <source>
        <dbReference type="Proteomes" id="UP001501444"/>
    </source>
</evidence>
<evidence type="ECO:0000256" key="2">
    <source>
        <dbReference type="ARBA" id="ARBA00023125"/>
    </source>
</evidence>
<dbReference type="Proteomes" id="UP001501444">
    <property type="component" value="Unassembled WGS sequence"/>
</dbReference>
<dbReference type="InterPro" id="IPR028082">
    <property type="entry name" value="Peripla_BP_I"/>
</dbReference>
<dbReference type="SUPFAM" id="SSF53822">
    <property type="entry name" value="Periplasmic binding protein-like I"/>
    <property type="match status" value="1"/>
</dbReference>
<evidence type="ECO:0000259" key="4">
    <source>
        <dbReference type="PROSITE" id="PS50932"/>
    </source>
</evidence>
<comment type="caution">
    <text evidence="5">The sequence shown here is derived from an EMBL/GenBank/DDBJ whole genome shotgun (WGS) entry which is preliminary data.</text>
</comment>
<dbReference type="SUPFAM" id="SSF47413">
    <property type="entry name" value="lambda repressor-like DNA-binding domains"/>
    <property type="match status" value="1"/>
</dbReference>
<dbReference type="PROSITE" id="PS50932">
    <property type="entry name" value="HTH_LACI_2"/>
    <property type="match status" value="1"/>
</dbReference>
<dbReference type="PANTHER" id="PTHR30146:SF109">
    <property type="entry name" value="HTH-TYPE TRANSCRIPTIONAL REGULATOR GALS"/>
    <property type="match status" value="1"/>
</dbReference>
<dbReference type="InterPro" id="IPR000843">
    <property type="entry name" value="HTH_LacI"/>
</dbReference>
<dbReference type="RefSeq" id="WP_344619694.1">
    <property type="nucleotide sequence ID" value="NZ_BAAARV010000108.1"/>
</dbReference>
<dbReference type="CDD" id="cd01392">
    <property type="entry name" value="HTH_LacI"/>
    <property type="match status" value="1"/>
</dbReference>
<keyword evidence="3" id="KW-0804">Transcription</keyword>
<evidence type="ECO:0000256" key="1">
    <source>
        <dbReference type="ARBA" id="ARBA00023015"/>
    </source>
</evidence>
<accession>A0ABP5UUV0</accession>
<feature type="domain" description="HTH lacI-type" evidence="4">
    <location>
        <begin position="19"/>
        <end position="73"/>
    </location>
</feature>
<reference evidence="6" key="1">
    <citation type="journal article" date="2019" name="Int. J. Syst. Evol. Microbiol.">
        <title>The Global Catalogue of Microorganisms (GCM) 10K type strain sequencing project: providing services to taxonomists for standard genome sequencing and annotation.</title>
        <authorList>
            <consortium name="The Broad Institute Genomics Platform"/>
            <consortium name="The Broad Institute Genome Sequencing Center for Infectious Disease"/>
            <person name="Wu L."/>
            <person name="Ma J."/>
        </authorList>
    </citation>
    <scope>NUCLEOTIDE SEQUENCE [LARGE SCALE GENOMIC DNA]</scope>
    <source>
        <strain evidence="6">JCM 3272</strain>
    </source>
</reference>
<dbReference type="PANTHER" id="PTHR30146">
    <property type="entry name" value="LACI-RELATED TRANSCRIPTIONAL REPRESSOR"/>
    <property type="match status" value="1"/>
</dbReference>
<dbReference type="InterPro" id="IPR046335">
    <property type="entry name" value="LacI/GalR-like_sensor"/>
</dbReference>
<sequence length="349" mass="36611">MTTDMPAAASDAFARTGRPTIYDVALACGVSTSTVSRVFGNPNRVSAVMRERVEAAAVEVGYTPRPLARVEAPGRSRTLTLVVSDIANPYYASLIKSAEAQARAHNYTLVLTDSDESPRVEAENLRHVLAMSRGGILATSRLSDETIRALARHRPLVVVNRRIEGLPSVVADTANGMRAAVRHLAGLGHRQLAYLYGPRNSWANVQRWRAVRDEAAALGLPVRLLGPFTPDQQGGREAAGALTRAGVGAAVAYNDLIALGALRQLQRHGIRVPEQLSLIGCDDIAGADMVAPALTTIGGPTGVIGRSAVDLLHAAVAGGRATPASLRFETQLIVRGSTGPAGTVATGGN</sequence>
<dbReference type="Gene3D" id="1.10.260.40">
    <property type="entry name" value="lambda repressor-like DNA-binding domains"/>
    <property type="match status" value="1"/>
</dbReference>
<keyword evidence="2 5" id="KW-0238">DNA-binding</keyword>
<dbReference type="InterPro" id="IPR010982">
    <property type="entry name" value="Lambda_DNA-bd_dom_sf"/>
</dbReference>
<gene>
    <name evidence="5" type="ORF">GCM10010170_098950</name>
</gene>
<name>A0ABP5UUV0_9ACTN</name>
<keyword evidence="1" id="KW-0805">Transcription regulation</keyword>
<organism evidence="5 6">
    <name type="scientific">Dactylosporangium salmoneum</name>
    <dbReference type="NCBI Taxonomy" id="53361"/>
    <lineage>
        <taxon>Bacteria</taxon>
        <taxon>Bacillati</taxon>
        <taxon>Actinomycetota</taxon>
        <taxon>Actinomycetes</taxon>
        <taxon>Micromonosporales</taxon>
        <taxon>Micromonosporaceae</taxon>
        <taxon>Dactylosporangium</taxon>
    </lineage>
</organism>
<evidence type="ECO:0000313" key="5">
    <source>
        <dbReference type="EMBL" id="GAA2387772.1"/>
    </source>
</evidence>
<evidence type="ECO:0000256" key="3">
    <source>
        <dbReference type="ARBA" id="ARBA00023163"/>
    </source>
</evidence>
<dbReference type="EMBL" id="BAAARV010000108">
    <property type="protein sequence ID" value="GAA2387772.1"/>
    <property type="molecule type" value="Genomic_DNA"/>
</dbReference>
<dbReference type="GO" id="GO:0003677">
    <property type="term" value="F:DNA binding"/>
    <property type="evidence" value="ECO:0007669"/>
    <property type="project" value="UniProtKB-KW"/>
</dbReference>